<sequence length="74" mass="8730">MASSRRRMLADRGSLKLMDLKLPLEENMSNELESMSKVNWKRPEPALRFKGPQSKFRFEALNRKKSIKQKSYSQ</sequence>
<protein>
    <submittedName>
        <fullName evidence="1">Uncharacterized protein</fullName>
    </submittedName>
</protein>
<proteinExistence type="predicted"/>
<name>A0A7J0HCM1_9ERIC</name>
<keyword evidence="2" id="KW-1185">Reference proteome</keyword>
<reference evidence="1 2" key="1">
    <citation type="submission" date="2019-07" db="EMBL/GenBank/DDBJ databases">
        <title>De Novo Assembly of kiwifruit Actinidia rufa.</title>
        <authorList>
            <person name="Sugita-Konishi S."/>
            <person name="Sato K."/>
            <person name="Mori E."/>
            <person name="Abe Y."/>
            <person name="Kisaki G."/>
            <person name="Hamano K."/>
            <person name="Suezawa K."/>
            <person name="Otani M."/>
            <person name="Fukuda T."/>
            <person name="Manabe T."/>
            <person name="Gomi K."/>
            <person name="Tabuchi M."/>
            <person name="Akimitsu K."/>
            <person name="Kataoka I."/>
        </authorList>
    </citation>
    <scope>NUCLEOTIDE SEQUENCE [LARGE SCALE GENOMIC DNA]</scope>
    <source>
        <strain evidence="2">cv. Fuchu</strain>
    </source>
</reference>
<accession>A0A7J0HCM1</accession>
<comment type="caution">
    <text evidence="1">The sequence shown here is derived from an EMBL/GenBank/DDBJ whole genome shotgun (WGS) entry which is preliminary data.</text>
</comment>
<organism evidence="1 2">
    <name type="scientific">Actinidia rufa</name>
    <dbReference type="NCBI Taxonomy" id="165716"/>
    <lineage>
        <taxon>Eukaryota</taxon>
        <taxon>Viridiplantae</taxon>
        <taxon>Streptophyta</taxon>
        <taxon>Embryophyta</taxon>
        <taxon>Tracheophyta</taxon>
        <taxon>Spermatophyta</taxon>
        <taxon>Magnoliopsida</taxon>
        <taxon>eudicotyledons</taxon>
        <taxon>Gunneridae</taxon>
        <taxon>Pentapetalae</taxon>
        <taxon>asterids</taxon>
        <taxon>Ericales</taxon>
        <taxon>Actinidiaceae</taxon>
        <taxon>Actinidia</taxon>
    </lineage>
</organism>
<evidence type="ECO:0000313" key="2">
    <source>
        <dbReference type="Proteomes" id="UP000585474"/>
    </source>
</evidence>
<dbReference type="AlphaFoldDB" id="A0A7J0HCM1"/>
<evidence type="ECO:0000313" key="1">
    <source>
        <dbReference type="EMBL" id="GFZ20762.1"/>
    </source>
</evidence>
<gene>
    <name evidence="1" type="ORF">Acr_28g0014670</name>
</gene>
<dbReference type="EMBL" id="BJWL01000028">
    <property type="protein sequence ID" value="GFZ20762.1"/>
    <property type="molecule type" value="Genomic_DNA"/>
</dbReference>
<dbReference type="Proteomes" id="UP000585474">
    <property type="component" value="Unassembled WGS sequence"/>
</dbReference>